<dbReference type="GO" id="GO:0005886">
    <property type="term" value="C:plasma membrane"/>
    <property type="evidence" value="ECO:0007669"/>
    <property type="project" value="UniProtKB-SubCell"/>
</dbReference>
<dbReference type="Pfam" id="PF08284">
    <property type="entry name" value="RVP_2"/>
    <property type="match status" value="1"/>
</dbReference>
<keyword evidence="3" id="KW-0813">Transport</keyword>
<dbReference type="CDD" id="cd00303">
    <property type="entry name" value="retropepsin_like"/>
    <property type="match status" value="1"/>
</dbReference>
<dbReference type="InterPro" id="IPR001878">
    <property type="entry name" value="Znf_CCHC"/>
</dbReference>
<reference evidence="11" key="1">
    <citation type="submission" date="2019-07" db="EMBL/GenBank/DDBJ databases">
        <title>De Novo Assembly of kiwifruit Actinidia rufa.</title>
        <authorList>
            <person name="Sugita-Konishi S."/>
            <person name="Sato K."/>
            <person name="Mori E."/>
            <person name="Abe Y."/>
            <person name="Kisaki G."/>
            <person name="Hamano K."/>
            <person name="Suezawa K."/>
            <person name="Otani M."/>
            <person name="Fukuda T."/>
            <person name="Manabe T."/>
            <person name="Gomi K."/>
            <person name="Tabuchi M."/>
            <person name="Akimitsu K."/>
            <person name="Kataoka I."/>
        </authorList>
    </citation>
    <scope>NUCLEOTIDE SEQUENCE [LARGE SCALE GENOMIC DNA]</scope>
    <source>
        <strain evidence="11">cv. Fuchu</strain>
    </source>
</reference>
<feature type="domain" description="CCHC-type" evidence="8">
    <location>
        <begin position="721"/>
        <end position="737"/>
    </location>
</feature>
<keyword evidence="4" id="KW-0333">Golgi apparatus</keyword>
<comment type="similarity">
    <text evidence="5">Belongs to the SFH family.</text>
</comment>
<dbReference type="OrthoDB" id="1434354at2759"/>
<keyword evidence="6" id="KW-0862">Zinc</keyword>
<evidence type="ECO:0000256" key="6">
    <source>
        <dbReference type="PROSITE-ProRule" id="PRU00047"/>
    </source>
</evidence>
<dbReference type="GO" id="GO:0004190">
    <property type="term" value="F:aspartic-type endopeptidase activity"/>
    <property type="evidence" value="ECO:0007669"/>
    <property type="project" value="InterPro"/>
</dbReference>
<gene>
    <name evidence="10" type="ORF">Acr_00g0100780</name>
</gene>
<dbReference type="InterPro" id="IPR001969">
    <property type="entry name" value="Aspartic_peptidase_AS"/>
</dbReference>
<protein>
    <submittedName>
        <fullName evidence="10">Sec14p-like phosphatidylinositol transfer family protein</fullName>
    </submittedName>
</protein>
<dbReference type="SUPFAM" id="SSF52087">
    <property type="entry name" value="CRAL/TRIO domain"/>
    <property type="match status" value="1"/>
</dbReference>
<evidence type="ECO:0000313" key="11">
    <source>
        <dbReference type="Proteomes" id="UP000585474"/>
    </source>
</evidence>
<dbReference type="SUPFAM" id="SSF46938">
    <property type="entry name" value="CRAL/TRIO N-terminal domain"/>
    <property type="match status" value="1"/>
</dbReference>
<dbReference type="GO" id="GO:0015031">
    <property type="term" value="P:protein transport"/>
    <property type="evidence" value="ECO:0007669"/>
    <property type="project" value="UniProtKB-KW"/>
</dbReference>
<keyword evidence="6" id="KW-0479">Metal-binding</keyword>
<proteinExistence type="inferred from homology"/>
<dbReference type="Pfam" id="PF00650">
    <property type="entry name" value="CRAL_TRIO"/>
    <property type="match status" value="1"/>
</dbReference>
<feature type="domain" description="CRAL-TRIO" evidence="9">
    <location>
        <begin position="45"/>
        <end position="193"/>
    </location>
</feature>
<dbReference type="GO" id="GO:0000139">
    <property type="term" value="C:Golgi membrane"/>
    <property type="evidence" value="ECO:0007669"/>
    <property type="project" value="UniProtKB-SubCell"/>
</dbReference>
<dbReference type="Proteomes" id="UP000585474">
    <property type="component" value="Unassembled WGS sequence"/>
</dbReference>
<dbReference type="EMBL" id="BJWL01000464">
    <property type="protein sequence ID" value="GFS46202.1"/>
    <property type="molecule type" value="Genomic_DNA"/>
</dbReference>
<dbReference type="PANTHER" id="PTHR45657">
    <property type="entry name" value="CRAL-TRIO DOMAIN-CONTAINING PROTEIN YKL091C-RELATED"/>
    <property type="match status" value="1"/>
</dbReference>
<dbReference type="PROSITE" id="PS50191">
    <property type="entry name" value="CRAL_TRIO"/>
    <property type="match status" value="1"/>
</dbReference>
<evidence type="ECO:0000256" key="7">
    <source>
        <dbReference type="SAM" id="MobiDB-lite"/>
    </source>
</evidence>
<feature type="region of interest" description="Disordered" evidence="7">
    <location>
        <begin position="448"/>
        <end position="470"/>
    </location>
</feature>
<evidence type="ECO:0000256" key="2">
    <source>
        <dbReference type="ARBA" id="ARBA00004395"/>
    </source>
</evidence>
<feature type="region of interest" description="Disordered" evidence="7">
    <location>
        <begin position="745"/>
        <end position="779"/>
    </location>
</feature>
<sequence length="881" mass="99834">MDANSRFLKAKKFDIEKAKHMWADMIKWRKNFGADTIRADFEFKELNEVLKYYPQGNHGADKEGRPVYIERLGKVEPNKLMQVTTMDHYIKYHVREFEKSFAVRFPACDIAAKRHIDLSTTILDVQGVTLHQMFIINAGPGFRLLWNTVETFLDPKTTSKIHVLGNKYQMKLLEIIDASELPDFLGGTCTCADQGGCLHSDKGPWKNPEILKMVLSGEAWRARQVVKVLNSEGKVVVYAKPNYPIIKSSDTSTAESGSEAEDITSPKAMRRYSHLRLTPIREEAKVIAKASYIGSFSGYDEYVLMVDKAVDTGWKKQAFLQKPRGHFPQPDTQKEPERLQARILAVFMAFFMTLFMLFHSEEFRPPSQTPAFTETKLLSSVLKKLVELEEKVDKLQAKPSEMPYEKEELLNAAVYCVDALEAELIATDAGRSSDCSTTIVAAAFQPPQPQETRELDLSRTETQQGETSEYRGVTEDPIIPMESVAVVRQFLKLKPPTFKGGMDPVKANDWILAMEKNFRLLRCGEQQKVEIGSYLLAGETSRWWNLKGVREPGMDWTRFRVIFREKFVPRAVQNAKCSEFEHLKQLGTTIADYEGSFTNLAEYAPHLVATDEMRARRFEDGLRHEIKRVIRPLVLPTCAEVLDRAIIVEQDEVERKKYFDSKRRQNFGGEGTSGQKKQKPEMKSRNFGSNPKGQVQVCQKCGRYHWGVCWKDRIEVRNEIRCFHCNEVGHIKRNCPRLRAEAVAPRGGLGGGNVRPAENARPGGNRPGNPGNRDGNVNNQRQGRAFALMPGDARNTEDVVAGTLMICSLPAYVLFDTGSSHTFVSIQFANRLNRKPEPLGYELVVSQPMTKGTVCSMVYRDCSVCIDETVIPTDLIPLEME</sequence>
<dbReference type="PROSITE" id="PS50158">
    <property type="entry name" value="ZF_CCHC"/>
    <property type="match status" value="1"/>
</dbReference>
<dbReference type="PANTHER" id="PTHR45657:SF5">
    <property type="entry name" value="PHOSPHATIDYLINOSITOL_PHOSPHATIDYLCHOLINE TRANSFER PROTEIN SFH6"/>
    <property type="match status" value="1"/>
</dbReference>
<dbReference type="Pfam" id="PF00098">
    <property type="entry name" value="zf-CCHC"/>
    <property type="match status" value="1"/>
</dbReference>
<feature type="region of interest" description="Disordered" evidence="7">
    <location>
        <begin position="664"/>
        <end position="694"/>
    </location>
</feature>
<dbReference type="SMART" id="SM00516">
    <property type="entry name" value="SEC14"/>
    <property type="match status" value="1"/>
</dbReference>
<dbReference type="InterPro" id="IPR005162">
    <property type="entry name" value="Retrotrans_gag_dom"/>
</dbReference>
<accession>A0A7J0DZY2</accession>
<dbReference type="PROSITE" id="PS00141">
    <property type="entry name" value="ASP_PROTEASE"/>
    <property type="match status" value="1"/>
</dbReference>
<dbReference type="InterPro" id="IPR001251">
    <property type="entry name" value="CRAL-TRIO_dom"/>
</dbReference>
<comment type="subcellular location">
    <subcellularLocation>
        <location evidence="1">Cell membrane</location>
        <topology evidence="1">Peripheral membrane protein</topology>
    </subcellularLocation>
    <subcellularLocation>
        <location evidence="2">Golgi apparatus membrane</location>
        <topology evidence="2">Peripheral membrane protein</topology>
    </subcellularLocation>
</comment>
<evidence type="ECO:0000313" key="10">
    <source>
        <dbReference type="EMBL" id="GFS46202.1"/>
    </source>
</evidence>
<name>A0A7J0DZY2_9ERIC</name>
<dbReference type="Gene3D" id="4.10.60.10">
    <property type="entry name" value="Zinc finger, CCHC-type"/>
    <property type="match status" value="1"/>
</dbReference>
<evidence type="ECO:0000256" key="3">
    <source>
        <dbReference type="ARBA" id="ARBA00022927"/>
    </source>
</evidence>
<dbReference type="GO" id="GO:0008270">
    <property type="term" value="F:zinc ion binding"/>
    <property type="evidence" value="ECO:0007669"/>
    <property type="project" value="UniProtKB-KW"/>
</dbReference>
<dbReference type="GO" id="GO:0003676">
    <property type="term" value="F:nucleic acid binding"/>
    <property type="evidence" value="ECO:0007669"/>
    <property type="project" value="InterPro"/>
</dbReference>
<dbReference type="InterPro" id="IPR051026">
    <property type="entry name" value="PI/PC_transfer"/>
</dbReference>
<evidence type="ECO:0000256" key="1">
    <source>
        <dbReference type="ARBA" id="ARBA00004202"/>
    </source>
</evidence>
<evidence type="ECO:0000259" key="8">
    <source>
        <dbReference type="PROSITE" id="PS50158"/>
    </source>
</evidence>
<dbReference type="Pfam" id="PF03732">
    <property type="entry name" value="Retrotrans_gag"/>
    <property type="match status" value="1"/>
</dbReference>
<dbReference type="InterPro" id="IPR036273">
    <property type="entry name" value="CRAL/TRIO_N_dom_sf"/>
</dbReference>
<dbReference type="Gene3D" id="1.10.8.20">
    <property type="entry name" value="N-terminal domain of phosphatidylinositol transfer protein sec14p"/>
    <property type="match status" value="1"/>
</dbReference>
<evidence type="ECO:0000256" key="5">
    <source>
        <dbReference type="ARBA" id="ARBA00038020"/>
    </source>
</evidence>
<evidence type="ECO:0000259" key="9">
    <source>
        <dbReference type="PROSITE" id="PS50191"/>
    </source>
</evidence>
<dbReference type="Gene3D" id="2.40.70.10">
    <property type="entry name" value="Acid Proteases"/>
    <property type="match status" value="1"/>
</dbReference>
<dbReference type="AlphaFoldDB" id="A0A7J0DZY2"/>
<dbReference type="CDD" id="cd00170">
    <property type="entry name" value="SEC14"/>
    <property type="match status" value="1"/>
</dbReference>
<dbReference type="GO" id="GO:0006508">
    <property type="term" value="P:proteolysis"/>
    <property type="evidence" value="ECO:0007669"/>
    <property type="project" value="InterPro"/>
</dbReference>
<keyword evidence="6" id="KW-0863">Zinc-finger</keyword>
<organism evidence="10 11">
    <name type="scientific">Actinidia rufa</name>
    <dbReference type="NCBI Taxonomy" id="165716"/>
    <lineage>
        <taxon>Eukaryota</taxon>
        <taxon>Viridiplantae</taxon>
        <taxon>Streptophyta</taxon>
        <taxon>Embryophyta</taxon>
        <taxon>Tracheophyta</taxon>
        <taxon>Spermatophyta</taxon>
        <taxon>Magnoliopsida</taxon>
        <taxon>eudicotyledons</taxon>
        <taxon>Gunneridae</taxon>
        <taxon>Pentapetalae</taxon>
        <taxon>asterids</taxon>
        <taxon>Ericales</taxon>
        <taxon>Actinidiaceae</taxon>
        <taxon>Actinidia</taxon>
    </lineage>
</organism>
<dbReference type="InterPro" id="IPR036865">
    <property type="entry name" value="CRAL-TRIO_dom_sf"/>
</dbReference>
<dbReference type="Gene3D" id="3.40.525.10">
    <property type="entry name" value="CRAL-TRIO lipid binding domain"/>
    <property type="match status" value="2"/>
</dbReference>
<keyword evidence="11" id="KW-1185">Reference proteome</keyword>
<feature type="compositionally biased region" description="Low complexity" evidence="7">
    <location>
        <begin position="759"/>
        <end position="779"/>
    </location>
</feature>
<comment type="caution">
    <text evidence="10">The sequence shown here is derived from an EMBL/GenBank/DDBJ whole genome shotgun (WGS) entry which is preliminary data.</text>
</comment>
<dbReference type="InterPro" id="IPR021109">
    <property type="entry name" value="Peptidase_aspartic_dom_sf"/>
</dbReference>
<evidence type="ECO:0000256" key="4">
    <source>
        <dbReference type="ARBA" id="ARBA00023034"/>
    </source>
</evidence>
<keyword evidence="3" id="KW-0653">Protein transport</keyword>
<dbReference type="SMART" id="SM00343">
    <property type="entry name" value="ZnF_C2HC"/>
    <property type="match status" value="1"/>
</dbReference>